<dbReference type="SUPFAM" id="SSF52540">
    <property type="entry name" value="P-loop containing nucleoside triphosphate hydrolases"/>
    <property type="match status" value="1"/>
</dbReference>
<gene>
    <name evidence="1" type="ORF">UNSWCS_2035</name>
</gene>
<dbReference type="InterPro" id="IPR027417">
    <property type="entry name" value="P-loop_NTPase"/>
</dbReference>
<dbReference type="EMBL" id="ANNG01000060">
    <property type="protein sequence ID" value="ERJ25061.1"/>
    <property type="molecule type" value="Genomic_DNA"/>
</dbReference>
<organism evidence="1 2">
    <name type="scientific">Campylobacter concisus UNSWCS</name>
    <dbReference type="NCBI Taxonomy" id="1242968"/>
    <lineage>
        <taxon>Bacteria</taxon>
        <taxon>Pseudomonadati</taxon>
        <taxon>Campylobacterota</taxon>
        <taxon>Epsilonproteobacteria</taxon>
        <taxon>Campylobacterales</taxon>
        <taxon>Campylobacteraceae</taxon>
        <taxon>Campylobacter</taxon>
    </lineage>
</organism>
<protein>
    <submittedName>
        <fullName evidence="1">Uncharacterized protein</fullName>
    </submittedName>
</protein>
<reference evidence="1 2" key="1">
    <citation type="journal article" date="2013" name="BMC Genomics">
        <title>Comparative genomics of Campylobacter concisus isolates reveals genetic diversity and provides insights into disease association.</title>
        <authorList>
            <person name="Deshpande N.P."/>
            <person name="Kaakoush N.O."/>
            <person name="Wilkins M.R."/>
            <person name="Mitchell H.M."/>
        </authorList>
    </citation>
    <scope>NUCLEOTIDE SEQUENCE [LARGE SCALE GENOMIC DNA]</scope>
    <source>
        <strain evidence="1 2">UNSWCS</strain>
    </source>
</reference>
<accession>U2EM88</accession>
<dbReference type="Proteomes" id="UP000016620">
    <property type="component" value="Unassembled WGS sequence"/>
</dbReference>
<proteinExistence type="predicted"/>
<evidence type="ECO:0000313" key="2">
    <source>
        <dbReference type="Proteomes" id="UP000016620"/>
    </source>
</evidence>
<evidence type="ECO:0000313" key="1">
    <source>
        <dbReference type="EMBL" id="ERJ25061.1"/>
    </source>
</evidence>
<dbReference type="Gene3D" id="3.40.50.300">
    <property type="entry name" value="P-loop containing nucleotide triphosphate hydrolases"/>
    <property type="match status" value="1"/>
</dbReference>
<sequence>MEKRVIMSEIFEFLKSSSLTKDSFNEKVEFLIEGFLVKQLITLIYADGGTGKSYMAFALAKKLCKEGQRVFFIDYDNPVGVLKQRGVDRLLIESYENMNYIQRSTLELCGFELVLKLEENAVGKAYKDCVFILDSLRDFVDINNDNRINRLFGALKNLREAGATVIILHHSNKDGKNYQGSNHIRNSLDVMYHLLKRPSKENELNFLLEVAKERAGVKDSGFCVKTLNLELNELDVEVARMSEYELNFTTLAQKILAGGDLNKTELLNAMNYEKDDRTARDCLDKFDGKLWFSRKTGKSVIYSCKAETTTDTTITTIRENTLNLAV</sequence>
<dbReference type="AlphaFoldDB" id="U2EM88"/>
<comment type="caution">
    <text evidence="1">The sequence shown here is derived from an EMBL/GenBank/DDBJ whole genome shotgun (WGS) entry which is preliminary data.</text>
</comment>
<dbReference type="PATRIC" id="fig|1242968.3.peg.2030"/>
<name>U2EM88_9BACT</name>